<dbReference type="Proteomes" id="UP000233350">
    <property type="component" value="Unassembled WGS sequence"/>
</dbReference>
<dbReference type="Gene3D" id="3.40.640.10">
    <property type="entry name" value="Type I PLP-dependent aspartate aminotransferase-like (Major domain)"/>
    <property type="match status" value="1"/>
</dbReference>
<dbReference type="InterPro" id="IPR012749">
    <property type="entry name" value="WecE-like"/>
</dbReference>
<protein>
    <submittedName>
        <fullName evidence="5">dTDP-4-amino-4,6-dideoxygalactose transaminase</fullName>
    </submittedName>
</protein>
<dbReference type="InterPro" id="IPR015421">
    <property type="entry name" value="PyrdxlP-dep_Trfase_major"/>
</dbReference>
<evidence type="ECO:0000313" key="6">
    <source>
        <dbReference type="Proteomes" id="UP000233350"/>
    </source>
</evidence>
<evidence type="ECO:0000313" key="5">
    <source>
        <dbReference type="EMBL" id="PKT81050.1"/>
    </source>
</evidence>
<evidence type="ECO:0000256" key="4">
    <source>
        <dbReference type="RuleBase" id="RU004508"/>
    </source>
</evidence>
<dbReference type="RefSeq" id="WP_006801959.1">
    <property type="nucleotide sequence ID" value="NZ_CABKOI010000021.1"/>
</dbReference>
<dbReference type="CDD" id="cd00616">
    <property type="entry name" value="AHBA_syn"/>
    <property type="match status" value="1"/>
</dbReference>
<organism evidence="5 6">
    <name type="scientific">Helicobacter winghamensis</name>
    <dbReference type="NCBI Taxonomy" id="157268"/>
    <lineage>
        <taxon>Bacteria</taxon>
        <taxon>Pseudomonadati</taxon>
        <taxon>Campylobacterota</taxon>
        <taxon>Epsilonproteobacteria</taxon>
        <taxon>Campylobacterales</taxon>
        <taxon>Helicobacteraceae</taxon>
        <taxon>Helicobacter</taxon>
    </lineage>
</organism>
<dbReference type="GO" id="GO:0000271">
    <property type="term" value="P:polysaccharide biosynthetic process"/>
    <property type="evidence" value="ECO:0007669"/>
    <property type="project" value="TreeGrafter"/>
</dbReference>
<comment type="similarity">
    <text evidence="1 4">Belongs to the DegT/DnrJ/EryC1 family.</text>
</comment>
<feature type="active site" description="Proton acceptor" evidence="2">
    <location>
        <position position="181"/>
    </location>
</feature>
<dbReference type="AlphaFoldDB" id="A0A2N3PJ54"/>
<name>A0A2N3PJ54_9HELI</name>
<evidence type="ECO:0000256" key="1">
    <source>
        <dbReference type="ARBA" id="ARBA00037999"/>
    </source>
</evidence>
<dbReference type="Pfam" id="PF01041">
    <property type="entry name" value="DegT_DnrJ_EryC1"/>
    <property type="match status" value="1"/>
</dbReference>
<keyword evidence="3 4" id="KW-0663">Pyridoxal phosphate</keyword>
<dbReference type="STRING" id="556267.HWAG_00267"/>
<dbReference type="FunFam" id="3.40.640.10:FF:000037">
    <property type="entry name" value="dTDP-4-amino-4,6-dideoxygalactose transaminase"/>
    <property type="match status" value="1"/>
</dbReference>
<evidence type="ECO:0000256" key="2">
    <source>
        <dbReference type="PIRSR" id="PIRSR000390-1"/>
    </source>
</evidence>
<proteinExistence type="inferred from homology"/>
<dbReference type="InterPro" id="IPR015424">
    <property type="entry name" value="PyrdxlP-dep_Trfase"/>
</dbReference>
<dbReference type="InterPro" id="IPR000653">
    <property type="entry name" value="DegT/StrS_aminotransferase"/>
</dbReference>
<sequence>MIPFSKPYISQIVRNKIEEVLSKQSLCGNGFFCKEVENFFKKTFLIKKILLTASATQSLEMMALLLDIKAGDEIIAPSFTFVSSVNAFVLRGARVKFVDINPKTMNLDENLIEQAITKKTKAIIPVHYAGISCEMDRIIEIAKHYKIAVCEDAAQGVNAFYKGKSLGSIGDFGAFSFHETKNYTSGGEGGALVVNNEEFCQRAEILQEKGTNRSLFFQGMVDKYTWVDLGSSFLLSELQAAFLMGQLEEIDEILQKRLMLWNEYYKALLPLKEKGCLELPFCPDHCAHNGHIFYIKVRDLDQRKEILEFLRKKGIIATFHYIPLHASKAGLKFGEFVGLDRYTTKESERLLRLPLYYDLDKASQEKVISSLYDFWKEQ</sequence>
<feature type="modified residue" description="N6-(pyridoxal phosphate)lysine" evidence="3">
    <location>
        <position position="181"/>
    </location>
</feature>
<dbReference type="GO" id="GO:0019180">
    <property type="term" value="F:dTDP-4-amino-4,6-dideoxygalactose transaminase activity"/>
    <property type="evidence" value="ECO:0007669"/>
    <property type="project" value="TreeGrafter"/>
</dbReference>
<dbReference type="PANTHER" id="PTHR30244:SF34">
    <property type="entry name" value="DTDP-4-AMINO-4,6-DIDEOXYGALACTOSE TRANSAMINASE"/>
    <property type="match status" value="1"/>
</dbReference>
<gene>
    <name evidence="5" type="ORF">BCM31_04500</name>
</gene>
<reference evidence="5 6" key="1">
    <citation type="submission" date="2016-07" db="EMBL/GenBank/DDBJ databases">
        <title>Detection of Helicobacter winghamensis from caecal content of red fox (Vulpes vulpes).</title>
        <authorList>
            <person name="Zanoni R.G."/>
            <person name="Florio D."/>
            <person name="Caffara M."/>
            <person name="Renzi M."/>
            <person name="Parisi A."/>
            <person name="Pasquali F."/>
            <person name="Manfreda G."/>
        </authorList>
    </citation>
    <scope>NUCLEOTIDE SEQUENCE [LARGE SCALE GENOMIC DNA]</scope>
    <source>
        <strain evidence="5 6">295_13</strain>
    </source>
</reference>
<dbReference type="EMBL" id="MBPK01000032">
    <property type="protein sequence ID" value="PKT81050.1"/>
    <property type="molecule type" value="Genomic_DNA"/>
</dbReference>
<comment type="caution">
    <text evidence="5">The sequence shown here is derived from an EMBL/GenBank/DDBJ whole genome shotgun (WGS) entry which is preliminary data.</text>
</comment>
<accession>A0A2N3PJ54</accession>
<dbReference type="PANTHER" id="PTHR30244">
    <property type="entry name" value="TRANSAMINASE"/>
    <property type="match status" value="1"/>
</dbReference>
<dbReference type="NCBIfam" id="TIGR02379">
    <property type="entry name" value="ECA_wecE"/>
    <property type="match status" value="1"/>
</dbReference>
<evidence type="ECO:0000256" key="3">
    <source>
        <dbReference type="PIRSR" id="PIRSR000390-2"/>
    </source>
</evidence>
<dbReference type="InterPro" id="IPR015422">
    <property type="entry name" value="PyrdxlP-dep_Trfase_small"/>
</dbReference>
<dbReference type="GeneID" id="97289427"/>
<dbReference type="NCBIfam" id="NF008687">
    <property type="entry name" value="PRK11706.1"/>
    <property type="match status" value="1"/>
</dbReference>
<dbReference type="GO" id="GO:0030170">
    <property type="term" value="F:pyridoxal phosphate binding"/>
    <property type="evidence" value="ECO:0007669"/>
    <property type="project" value="TreeGrafter"/>
</dbReference>
<dbReference type="SUPFAM" id="SSF53383">
    <property type="entry name" value="PLP-dependent transferases"/>
    <property type="match status" value="1"/>
</dbReference>
<dbReference type="PIRSF" id="PIRSF000390">
    <property type="entry name" value="PLP_StrS"/>
    <property type="match status" value="1"/>
</dbReference>
<dbReference type="Gene3D" id="3.90.1150.10">
    <property type="entry name" value="Aspartate Aminotransferase, domain 1"/>
    <property type="match status" value="1"/>
</dbReference>
<dbReference type="OrthoDB" id="9766188at2"/>
<keyword evidence="6" id="KW-1185">Reference proteome</keyword>